<organism evidence="9 10">
    <name type="scientific">Malassezia pachydermatis</name>
    <dbReference type="NCBI Taxonomy" id="77020"/>
    <lineage>
        <taxon>Eukaryota</taxon>
        <taxon>Fungi</taxon>
        <taxon>Dikarya</taxon>
        <taxon>Basidiomycota</taxon>
        <taxon>Ustilaginomycotina</taxon>
        <taxon>Malasseziomycetes</taxon>
        <taxon>Malasseziales</taxon>
        <taxon>Malasseziaceae</taxon>
        <taxon>Malassezia</taxon>
    </lineage>
</organism>
<dbReference type="STRING" id="77020.A0A0M9VPA8"/>
<comment type="similarity">
    <text evidence="2">Belongs to the ABC transporter superfamily.</text>
</comment>
<dbReference type="OrthoDB" id="10255969at2759"/>
<protein>
    <recommendedName>
        <fullName evidence="4">3-methyl-2-oxobutanoate hydroxymethyltransferase</fullName>
        <ecNumber evidence="4">2.1.2.11</ecNumber>
    </recommendedName>
</protein>
<dbReference type="PROSITE" id="PS50893">
    <property type="entry name" value="ABC_TRANSPORTER_2"/>
    <property type="match status" value="2"/>
</dbReference>
<keyword evidence="5" id="KW-0813">Transport</keyword>
<keyword evidence="10" id="KW-1185">Reference proteome</keyword>
<name>A0A0M9VPA8_9BASI</name>
<keyword evidence="6 9" id="KW-0808">Transferase</keyword>
<evidence type="ECO:0000256" key="3">
    <source>
        <dbReference type="ARBA" id="ARBA00008676"/>
    </source>
</evidence>
<proteinExistence type="inferred from homology"/>
<feature type="domain" description="ABC transporter" evidence="8">
    <location>
        <begin position="679"/>
        <end position="944"/>
    </location>
</feature>
<dbReference type="InterPro" id="IPR015813">
    <property type="entry name" value="Pyrv/PenolPyrv_kinase-like_dom"/>
</dbReference>
<accession>A0A0M9VPA8</accession>
<dbReference type="UniPathway" id="UPA00028">
    <property type="reaction ID" value="UER00003"/>
</dbReference>
<dbReference type="InterPro" id="IPR003700">
    <property type="entry name" value="Pantoate_hydroxy_MeTrfase"/>
</dbReference>
<gene>
    <name evidence="9" type="ORF">Malapachy_4153</name>
</gene>
<sequence>MQANASKPLAPVSRADLQKTKDEGQRLVCITAFDLPTALSVRAAGADMCLVGDSLANVALGYASTRSLTLDASIHHAKTVYQAIHAAALQYDARCPRAPMVIADMPFGSCTQDLTTSVQNVIRVVKETQAGAVKIEGSHEIIPLIKQLTELGIDVMGHIGLQPQRFSDASGFRVQGNTAESALELVKIAQALEEAGCFSMVLECMPAKVGAAISERVRIPTIGIGAGPYTHGQVLVCSDIAGDLASPAHVSAVLAGLEEASSSPSTAMPAPPQWPAPPRFVRTFSQPQLGVHRIMAMRAFAEAVRDGTFPDPAVESYRIKSEEWAKFQSLVASVAPYAGAGPTWVNAQIPHLQGVVSPSSPCIQKGNALTWKVNDEGAIECWAIIAPSAETGGQVRAALLNILLGRVRPRRAEKPEQRHDTVHPFLTQLSQTESTTHRPIAHVAFETRTGGNGAFVDFSVRYGSIRDQDRVTLWEHLMESCGVYTGAIARQHMRPDPLAPVDTDTTGLLKWESKALENKKRAEAEQVRDRIMAMAPSLSLDSLLDRPVVALSNGQTRRARILRALLGGAEFVVMDEPFTGLDVPTRASLSQLLGTLHARRRPRLCVFLREQDTVPSFVTHILRVDEDGYITQLGDKTKTTPLLTSASSTTRYALGGYDLVKENHARGLGVGQTAAETIVSMHNVSIEYGGVPVLRNVTLALHPGTRMVLMGDNGSGKTTLLSLLLGDNPRSFALPASMLRMWGAARDAPSNAHVLLQRRIGHLSPELFNVFPRQHLDAGGLSVADAIASGFHGIFTKRSRTPAQEARVLSLVRMFAQELWQEGPAGGNAMPRAHDIAEMAFTSLPHGAQALVLLLRAMVHRPALLVLDEPFQGMSAQQCAKARAFLDAQSPNDAMSTSWLWDELANEEERAAEQAWRERMAMVVVSHYETEWPRSCGRFLRLSQGHVTEQW</sequence>
<dbReference type="GO" id="GO:0003864">
    <property type="term" value="F:3-methyl-2-oxobutanoate hydroxymethyltransferase activity"/>
    <property type="evidence" value="ECO:0007669"/>
    <property type="project" value="UniProtKB-EC"/>
</dbReference>
<dbReference type="Proteomes" id="UP000037751">
    <property type="component" value="Unassembled WGS sequence"/>
</dbReference>
<dbReference type="VEuPathDB" id="FungiDB:Malapachy_4153"/>
<dbReference type="GeneID" id="28730484"/>
<dbReference type="GO" id="GO:0016887">
    <property type="term" value="F:ATP hydrolysis activity"/>
    <property type="evidence" value="ECO:0007669"/>
    <property type="project" value="InterPro"/>
</dbReference>
<evidence type="ECO:0000313" key="9">
    <source>
        <dbReference type="EMBL" id="KOS14055.1"/>
    </source>
</evidence>
<dbReference type="AlphaFoldDB" id="A0A0M9VPA8"/>
<feature type="domain" description="ABC transporter" evidence="8">
    <location>
        <begin position="347"/>
        <end position="652"/>
    </location>
</feature>
<dbReference type="Pfam" id="PF00005">
    <property type="entry name" value="ABC_tran"/>
    <property type="match status" value="1"/>
</dbReference>
<dbReference type="GO" id="GO:0008168">
    <property type="term" value="F:methyltransferase activity"/>
    <property type="evidence" value="ECO:0007669"/>
    <property type="project" value="UniProtKB-KW"/>
</dbReference>
<comment type="pathway">
    <text evidence="1">Cofactor biosynthesis; (R)-pantothenate biosynthesis; (R)-pantoate from 3-methyl-2-oxobutanoate: step 1/2.</text>
</comment>
<comment type="similarity">
    <text evidence="3">Belongs to the PanB family.</text>
</comment>
<dbReference type="Gene3D" id="3.40.50.300">
    <property type="entry name" value="P-loop containing nucleotide triphosphate hydrolases"/>
    <property type="match status" value="2"/>
</dbReference>
<evidence type="ECO:0000256" key="2">
    <source>
        <dbReference type="ARBA" id="ARBA00005417"/>
    </source>
</evidence>
<evidence type="ECO:0000256" key="1">
    <source>
        <dbReference type="ARBA" id="ARBA00005033"/>
    </source>
</evidence>
<evidence type="ECO:0000313" key="10">
    <source>
        <dbReference type="Proteomes" id="UP000037751"/>
    </source>
</evidence>
<dbReference type="Gene3D" id="3.20.20.60">
    <property type="entry name" value="Phosphoenolpyruvate-binding domains"/>
    <property type="match status" value="1"/>
</dbReference>
<dbReference type="GO" id="GO:0032259">
    <property type="term" value="P:methylation"/>
    <property type="evidence" value="ECO:0007669"/>
    <property type="project" value="UniProtKB-KW"/>
</dbReference>
<evidence type="ECO:0000256" key="5">
    <source>
        <dbReference type="ARBA" id="ARBA00022448"/>
    </source>
</evidence>
<dbReference type="Pfam" id="PF02548">
    <property type="entry name" value="Pantoate_transf"/>
    <property type="match status" value="1"/>
</dbReference>
<dbReference type="InterPro" id="IPR027417">
    <property type="entry name" value="P-loop_NTPase"/>
</dbReference>
<comment type="catalytic activity">
    <reaction evidence="7">
        <text>(6R)-5,10-methylene-5,6,7,8-tetrahydrofolate + 3-methyl-2-oxobutanoate + H2O = 2-dehydropantoate + (6S)-5,6,7,8-tetrahydrofolate</text>
        <dbReference type="Rhea" id="RHEA:11824"/>
        <dbReference type="ChEBI" id="CHEBI:11561"/>
        <dbReference type="ChEBI" id="CHEBI:11851"/>
        <dbReference type="ChEBI" id="CHEBI:15377"/>
        <dbReference type="ChEBI" id="CHEBI:15636"/>
        <dbReference type="ChEBI" id="CHEBI:57453"/>
        <dbReference type="EC" id="2.1.2.11"/>
    </reaction>
</comment>
<reference evidence="9 10" key="1">
    <citation type="submission" date="2015-07" db="EMBL/GenBank/DDBJ databases">
        <title>Draft Genome Sequence of Malassezia furfur CBS1878 and Malassezia pachydermatis CBS1879.</title>
        <authorList>
            <person name="Triana S."/>
            <person name="Ohm R."/>
            <person name="Gonzalez A."/>
            <person name="DeCock H."/>
            <person name="Restrepo S."/>
            <person name="Celis A."/>
        </authorList>
    </citation>
    <scope>NUCLEOTIDE SEQUENCE [LARGE SCALE GENOMIC DNA]</scope>
    <source>
        <strain evidence="9 10">CBS 1879</strain>
    </source>
</reference>
<evidence type="ECO:0000259" key="8">
    <source>
        <dbReference type="PROSITE" id="PS50893"/>
    </source>
</evidence>
<dbReference type="SUPFAM" id="SSF52540">
    <property type="entry name" value="P-loop containing nucleoside triphosphate hydrolases"/>
    <property type="match status" value="2"/>
</dbReference>
<dbReference type="RefSeq" id="XP_017991687.1">
    <property type="nucleotide sequence ID" value="XM_018138608.1"/>
</dbReference>
<keyword evidence="9" id="KW-0489">Methyltransferase</keyword>
<dbReference type="InterPro" id="IPR040442">
    <property type="entry name" value="Pyrv_kinase-like_dom_sf"/>
</dbReference>
<comment type="caution">
    <text evidence="9">The sequence shown here is derived from an EMBL/GenBank/DDBJ whole genome shotgun (WGS) entry which is preliminary data.</text>
</comment>
<dbReference type="CDD" id="cd06557">
    <property type="entry name" value="KPHMT-like"/>
    <property type="match status" value="1"/>
</dbReference>
<dbReference type="EC" id="2.1.2.11" evidence="4"/>
<dbReference type="HAMAP" id="MF_00156">
    <property type="entry name" value="PanB"/>
    <property type="match status" value="1"/>
</dbReference>
<evidence type="ECO:0000256" key="6">
    <source>
        <dbReference type="ARBA" id="ARBA00022679"/>
    </source>
</evidence>
<evidence type="ECO:0000256" key="4">
    <source>
        <dbReference type="ARBA" id="ARBA00012618"/>
    </source>
</evidence>
<dbReference type="SUPFAM" id="SSF51621">
    <property type="entry name" value="Phosphoenolpyruvate/pyruvate domain"/>
    <property type="match status" value="1"/>
</dbReference>
<dbReference type="GO" id="GO:0015940">
    <property type="term" value="P:pantothenate biosynthetic process"/>
    <property type="evidence" value="ECO:0007669"/>
    <property type="project" value="UniProtKB-UniPathway"/>
</dbReference>
<evidence type="ECO:0000256" key="7">
    <source>
        <dbReference type="ARBA" id="ARBA00049172"/>
    </source>
</evidence>
<dbReference type="PANTHER" id="PTHR43117">
    <property type="entry name" value="OSMOPROTECTANT IMPORT ATP-BINDING PROTEIN OSMV"/>
    <property type="match status" value="1"/>
</dbReference>
<dbReference type="EMBL" id="LGAV01000004">
    <property type="protein sequence ID" value="KOS14055.1"/>
    <property type="molecule type" value="Genomic_DNA"/>
</dbReference>
<dbReference type="InterPro" id="IPR003439">
    <property type="entry name" value="ABC_transporter-like_ATP-bd"/>
</dbReference>
<dbReference type="PANTHER" id="PTHR43117:SF4">
    <property type="entry name" value="OSMOPROTECTANT IMPORT ATP-BINDING PROTEIN OSMV"/>
    <property type="match status" value="1"/>
</dbReference>
<dbReference type="GO" id="GO:0005524">
    <property type="term" value="F:ATP binding"/>
    <property type="evidence" value="ECO:0007669"/>
    <property type="project" value="InterPro"/>
</dbReference>